<dbReference type="InterPro" id="IPR036388">
    <property type="entry name" value="WH-like_DNA-bd_sf"/>
</dbReference>
<organism evidence="1">
    <name type="scientific">Trepomonas sp. PC1</name>
    <dbReference type="NCBI Taxonomy" id="1076344"/>
    <lineage>
        <taxon>Eukaryota</taxon>
        <taxon>Metamonada</taxon>
        <taxon>Diplomonadida</taxon>
        <taxon>Hexamitidae</taxon>
        <taxon>Hexamitinae</taxon>
        <taxon>Trepomonas</taxon>
    </lineage>
</organism>
<dbReference type="GO" id="GO:0003677">
    <property type="term" value="F:DNA binding"/>
    <property type="evidence" value="ECO:0007669"/>
    <property type="project" value="UniProtKB-KW"/>
</dbReference>
<accession>A0A146K7V6</accession>
<sequence length="124" mass="14247">YNTGIRLNQSLCNEWFKFSRFQKCPNLRTMDFIDQHSIDVVNFLMANGPQTLQAVTDKTKINSRRVYDILNALASTPMVTRTQAHGETYFVFGDGSKIEPVNLADLLVEIEFEQRSIIQAMNKK</sequence>
<protein>
    <submittedName>
        <fullName evidence="1">E2F/DP family winged-helix DNA-binding domain-containing protein</fullName>
    </submittedName>
</protein>
<proteinExistence type="predicted"/>
<feature type="non-terminal residue" evidence="1">
    <location>
        <position position="1"/>
    </location>
</feature>
<dbReference type="InterPro" id="IPR036390">
    <property type="entry name" value="WH_DNA-bd_sf"/>
</dbReference>
<gene>
    <name evidence="1" type="ORF">TPC1_16783</name>
</gene>
<keyword evidence="1" id="KW-0238">DNA-binding</keyword>
<dbReference type="AlphaFoldDB" id="A0A146K7V6"/>
<reference evidence="1" key="1">
    <citation type="submission" date="2015-07" db="EMBL/GenBank/DDBJ databases">
        <title>Adaptation to a free-living lifestyle via gene acquisitions in the diplomonad Trepomonas sp. PC1.</title>
        <authorList>
            <person name="Xu F."/>
            <person name="Jerlstrom-Hultqvist J."/>
            <person name="Kolisko M."/>
            <person name="Simpson A.G.B."/>
            <person name="Roger A.J."/>
            <person name="Svard S.G."/>
            <person name="Andersson J.O."/>
        </authorList>
    </citation>
    <scope>NUCLEOTIDE SEQUENCE</scope>
    <source>
        <strain evidence="1">PC1</strain>
    </source>
</reference>
<dbReference type="Gene3D" id="1.10.10.10">
    <property type="entry name" value="Winged helix-like DNA-binding domain superfamily/Winged helix DNA-binding domain"/>
    <property type="match status" value="1"/>
</dbReference>
<evidence type="ECO:0000313" key="1">
    <source>
        <dbReference type="EMBL" id="JAP91569.1"/>
    </source>
</evidence>
<dbReference type="EMBL" id="GDID01005037">
    <property type="protein sequence ID" value="JAP91569.1"/>
    <property type="molecule type" value="Transcribed_RNA"/>
</dbReference>
<name>A0A146K7V6_9EUKA</name>
<dbReference type="SUPFAM" id="SSF46785">
    <property type="entry name" value="Winged helix' DNA-binding domain"/>
    <property type="match status" value="1"/>
</dbReference>